<dbReference type="Pfam" id="PF00808">
    <property type="entry name" value="CBFD_NFYB_HMF"/>
    <property type="match status" value="1"/>
</dbReference>
<dbReference type="OrthoDB" id="1272441at2759"/>
<comment type="subcellular location">
    <subcellularLocation>
        <location evidence="1">Nucleus</location>
    </subcellularLocation>
</comment>
<keyword evidence="3" id="KW-0238">DNA-binding</keyword>
<evidence type="ECO:0000256" key="3">
    <source>
        <dbReference type="ARBA" id="ARBA00023125"/>
    </source>
</evidence>
<evidence type="ECO:0000256" key="4">
    <source>
        <dbReference type="ARBA" id="ARBA00023163"/>
    </source>
</evidence>
<keyword evidence="5" id="KW-0539">Nucleus</keyword>
<proteinExistence type="inferred from homology"/>
<name>A0A4U5PBZ0_STECR</name>
<evidence type="ECO:0000256" key="5">
    <source>
        <dbReference type="ARBA" id="ARBA00023242"/>
    </source>
</evidence>
<evidence type="ECO:0000256" key="6">
    <source>
        <dbReference type="ARBA" id="ARBA00038129"/>
    </source>
</evidence>
<dbReference type="EMBL" id="AZBU02000002">
    <property type="protein sequence ID" value="TKR93790.1"/>
    <property type="molecule type" value="Genomic_DNA"/>
</dbReference>
<evidence type="ECO:0000313" key="9">
    <source>
        <dbReference type="Proteomes" id="UP000298663"/>
    </source>
</evidence>
<keyword evidence="2" id="KW-0805">Transcription regulation</keyword>
<feature type="domain" description="Transcription factor CBF/NF-Y/archaeal histone" evidence="7">
    <location>
        <begin position="35"/>
        <end position="99"/>
    </location>
</feature>
<dbReference type="GO" id="GO:0001228">
    <property type="term" value="F:DNA-binding transcription activator activity, RNA polymerase II-specific"/>
    <property type="evidence" value="ECO:0007669"/>
    <property type="project" value="TreeGrafter"/>
</dbReference>
<evidence type="ECO:0000313" key="8">
    <source>
        <dbReference type="EMBL" id="TKR93790.1"/>
    </source>
</evidence>
<dbReference type="Proteomes" id="UP000298663">
    <property type="component" value="Unassembled WGS sequence"/>
</dbReference>
<comment type="caution">
    <text evidence="8">The sequence shown here is derived from an EMBL/GenBank/DDBJ whole genome shotgun (WGS) entry which is preliminary data.</text>
</comment>
<dbReference type="InterPro" id="IPR003958">
    <property type="entry name" value="CBFA_NFYB_domain"/>
</dbReference>
<dbReference type="PANTHER" id="PTHR10252">
    <property type="entry name" value="HISTONE-LIKE TRANSCRIPTION FACTOR CCAAT-RELATED"/>
    <property type="match status" value="1"/>
</dbReference>
<dbReference type="GO" id="GO:0016602">
    <property type="term" value="C:CCAAT-binding factor complex"/>
    <property type="evidence" value="ECO:0007669"/>
    <property type="project" value="TreeGrafter"/>
</dbReference>
<evidence type="ECO:0000259" key="7">
    <source>
        <dbReference type="Pfam" id="PF00808"/>
    </source>
</evidence>
<evidence type="ECO:0000256" key="2">
    <source>
        <dbReference type="ARBA" id="ARBA00023015"/>
    </source>
</evidence>
<comment type="similarity">
    <text evidence="6">Belongs to the NFYC/HAP5 subunit family.</text>
</comment>
<reference evidence="8 9" key="1">
    <citation type="journal article" date="2015" name="Genome Biol.">
        <title>Comparative genomics of Steinernema reveals deeply conserved gene regulatory networks.</title>
        <authorList>
            <person name="Dillman A.R."/>
            <person name="Macchietto M."/>
            <person name="Porter C.F."/>
            <person name="Rogers A."/>
            <person name="Williams B."/>
            <person name="Antoshechkin I."/>
            <person name="Lee M.M."/>
            <person name="Goodwin Z."/>
            <person name="Lu X."/>
            <person name="Lewis E.E."/>
            <person name="Goodrich-Blair H."/>
            <person name="Stock S.P."/>
            <person name="Adams B.J."/>
            <person name="Sternberg P.W."/>
            <person name="Mortazavi A."/>
        </authorList>
    </citation>
    <scope>NUCLEOTIDE SEQUENCE [LARGE SCALE GENOMIC DNA]</scope>
    <source>
        <strain evidence="8 9">ALL</strain>
    </source>
</reference>
<dbReference type="FunFam" id="1.10.20.10:FF:000062">
    <property type="entry name" value="Nuclear transcription factor Y subunit C"/>
    <property type="match status" value="1"/>
</dbReference>
<keyword evidence="9" id="KW-1185">Reference proteome</keyword>
<gene>
    <name evidence="8" type="ORF">L596_008185</name>
</gene>
<dbReference type="CDD" id="cd22908">
    <property type="entry name" value="HFD_NFYC-like"/>
    <property type="match status" value="1"/>
</dbReference>
<sequence length="234" mass="26220">MENVTAQLRDFWPNQQAKIDNLDFPTLREINKHQELPLARIKKIMRIDEDVRAHMISSEVPVMLAKAAEIFIEELTLRSWYHTEESKRKTIQRSDISTACARCDMFDFLIDIVPREDTGKQPRPSTSAEVVHHMMEQPHQPQMAPMTPMTPMPQISQMAAPQENIVYLTCPSTGFAGEQVLQIDNGHGQILQATQIGPSIPLSTTAGAQPHTIQIVGLPGNATSFTFAAPTMHQ</sequence>
<dbReference type="PANTHER" id="PTHR10252:SF8">
    <property type="entry name" value="NUCLEAR TRANSCRIPTION FACTOR Y SUBUNIT GAMMA"/>
    <property type="match status" value="1"/>
</dbReference>
<dbReference type="GO" id="GO:0000978">
    <property type="term" value="F:RNA polymerase II cis-regulatory region sequence-specific DNA binding"/>
    <property type="evidence" value="ECO:0007669"/>
    <property type="project" value="TreeGrafter"/>
</dbReference>
<dbReference type="SUPFAM" id="SSF47113">
    <property type="entry name" value="Histone-fold"/>
    <property type="match status" value="1"/>
</dbReference>
<dbReference type="Gene3D" id="1.10.20.10">
    <property type="entry name" value="Histone, subunit A"/>
    <property type="match status" value="1"/>
</dbReference>
<dbReference type="STRING" id="34508.A0A4U5PBZ0"/>
<organism evidence="8 9">
    <name type="scientific">Steinernema carpocapsae</name>
    <name type="common">Entomopathogenic nematode</name>
    <dbReference type="NCBI Taxonomy" id="34508"/>
    <lineage>
        <taxon>Eukaryota</taxon>
        <taxon>Metazoa</taxon>
        <taxon>Ecdysozoa</taxon>
        <taxon>Nematoda</taxon>
        <taxon>Chromadorea</taxon>
        <taxon>Rhabditida</taxon>
        <taxon>Tylenchina</taxon>
        <taxon>Panagrolaimomorpha</taxon>
        <taxon>Strongyloidoidea</taxon>
        <taxon>Steinernematidae</taxon>
        <taxon>Steinernema</taxon>
    </lineage>
</organism>
<protein>
    <recommendedName>
        <fullName evidence="7">Transcription factor CBF/NF-Y/archaeal histone domain-containing protein</fullName>
    </recommendedName>
</protein>
<dbReference type="AlphaFoldDB" id="A0A4U5PBZ0"/>
<dbReference type="InterPro" id="IPR050568">
    <property type="entry name" value="Transcr_DNA_Rep_Reg"/>
</dbReference>
<evidence type="ECO:0000256" key="1">
    <source>
        <dbReference type="ARBA" id="ARBA00004123"/>
    </source>
</evidence>
<reference evidence="8 9" key="2">
    <citation type="journal article" date="2019" name="G3 (Bethesda)">
        <title>Hybrid Assembly of the Genome of the Entomopathogenic Nematode Steinernema carpocapsae Identifies the X-Chromosome.</title>
        <authorList>
            <person name="Serra L."/>
            <person name="Macchietto M."/>
            <person name="Macias-Munoz A."/>
            <person name="McGill C.J."/>
            <person name="Rodriguez I.M."/>
            <person name="Rodriguez B."/>
            <person name="Murad R."/>
            <person name="Mortazavi A."/>
        </authorList>
    </citation>
    <scope>NUCLEOTIDE SEQUENCE [LARGE SCALE GENOMIC DNA]</scope>
    <source>
        <strain evidence="8 9">ALL</strain>
    </source>
</reference>
<dbReference type="GO" id="GO:0046982">
    <property type="term" value="F:protein heterodimerization activity"/>
    <property type="evidence" value="ECO:0007669"/>
    <property type="project" value="InterPro"/>
</dbReference>
<dbReference type="InterPro" id="IPR009072">
    <property type="entry name" value="Histone-fold"/>
</dbReference>
<keyword evidence="4" id="KW-0804">Transcription</keyword>
<accession>A0A4U5PBZ0</accession>